<dbReference type="Proteomes" id="UP000322530">
    <property type="component" value="Unassembled WGS sequence"/>
</dbReference>
<reference evidence="2 3" key="1">
    <citation type="submission" date="2019-01" db="EMBL/GenBank/DDBJ databases">
        <title>Draft genome sequence of Dictyobacter sp. Uno17.</title>
        <authorList>
            <person name="Wang C.M."/>
            <person name="Zheng Y."/>
            <person name="Sakai Y."/>
            <person name="Abe K."/>
            <person name="Yokota A."/>
            <person name="Yabe S."/>
        </authorList>
    </citation>
    <scope>NUCLEOTIDE SEQUENCE [LARGE SCALE GENOMIC DNA]</scope>
    <source>
        <strain evidence="2 3">Uno17</strain>
    </source>
</reference>
<evidence type="ECO:0000313" key="3">
    <source>
        <dbReference type="Proteomes" id="UP000322530"/>
    </source>
</evidence>
<dbReference type="EMBL" id="BIXY01000148">
    <property type="protein sequence ID" value="GCF11808.1"/>
    <property type="molecule type" value="Genomic_DNA"/>
</dbReference>
<protein>
    <submittedName>
        <fullName evidence="2">Uncharacterized protein</fullName>
    </submittedName>
</protein>
<keyword evidence="1" id="KW-0812">Transmembrane</keyword>
<feature type="transmembrane region" description="Helical" evidence="1">
    <location>
        <begin position="28"/>
        <end position="49"/>
    </location>
</feature>
<comment type="caution">
    <text evidence="2">The sequence shown here is derived from an EMBL/GenBank/DDBJ whole genome shotgun (WGS) entry which is preliminary data.</text>
</comment>
<evidence type="ECO:0000313" key="2">
    <source>
        <dbReference type="EMBL" id="GCF11808.1"/>
    </source>
</evidence>
<dbReference type="OrthoDB" id="159477at2"/>
<dbReference type="RefSeq" id="WP_149404605.1">
    <property type="nucleotide sequence ID" value="NZ_BIXY01000148.1"/>
</dbReference>
<proteinExistence type="predicted"/>
<keyword evidence="1" id="KW-0472">Membrane</keyword>
<gene>
    <name evidence="2" type="ORF">KDI_53720</name>
</gene>
<feature type="transmembrane region" description="Helical" evidence="1">
    <location>
        <begin position="69"/>
        <end position="87"/>
    </location>
</feature>
<evidence type="ECO:0000256" key="1">
    <source>
        <dbReference type="SAM" id="Phobius"/>
    </source>
</evidence>
<name>A0A5A5TKP6_9CHLR</name>
<sequence>MQQHFNEQIDAKRRENSIIHLLYTLQRWIFRLYLSIVGLLVLVLISGFIAMKTSWGSLILSGTLPWKFILPAALVIGFCFIFTDTFVQGKEERWFRRYGTEVMATVTDFREIHNSRWRRFFLSGNEFLVILYWTSPETEQVYEYTRRVRDSNLPAKGALLPVIIDYTNPNAYWREDYKHTVL</sequence>
<organism evidence="2 3">
    <name type="scientific">Dictyobacter arantiisoli</name>
    <dbReference type="NCBI Taxonomy" id="2014874"/>
    <lineage>
        <taxon>Bacteria</taxon>
        <taxon>Bacillati</taxon>
        <taxon>Chloroflexota</taxon>
        <taxon>Ktedonobacteria</taxon>
        <taxon>Ktedonobacterales</taxon>
        <taxon>Dictyobacteraceae</taxon>
        <taxon>Dictyobacter</taxon>
    </lineage>
</organism>
<keyword evidence="1" id="KW-1133">Transmembrane helix</keyword>
<accession>A0A5A5TKP6</accession>
<dbReference type="AlphaFoldDB" id="A0A5A5TKP6"/>
<keyword evidence="3" id="KW-1185">Reference proteome</keyword>